<keyword evidence="4" id="KW-1185">Reference proteome</keyword>
<feature type="compositionally biased region" description="Basic and acidic residues" evidence="1">
    <location>
        <begin position="105"/>
        <end position="117"/>
    </location>
</feature>
<feature type="compositionally biased region" description="Basic and acidic residues" evidence="1">
    <location>
        <begin position="82"/>
        <end position="98"/>
    </location>
</feature>
<evidence type="ECO:0000313" key="3">
    <source>
        <dbReference type="EMBL" id="SDR39531.1"/>
    </source>
</evidence>
<dbReference type="EMBL" id="FNLC01000005">
    <property type="protein sequence ID" value="SDR39531.1"/>
    <property type="molecule type" value="Genomic_DNA"/>
</dbReference>
<evidence type="ECO:0000313" key="4">
    <source>
        <dbReference type="Proteomes" id="UP000198848"/>
    </source>
</evidence>
<proteinExistence type="predicted"/>
<dbReference type="STRING" id="1095778.SAMN04489842_3687"/>
<reference evidence="4" key="1">
    <citation type="submission" date="2016-10" db="EMBL/GenBank/DDBJ databases">
        <authorList>
            <person name="Varghese N."/>
            <person name="Submissions S."/>
        </authorList>
    </citation>
    <scope>NUCLEOTIDE SEQUENCE [LARGE SCALE GENOMIC DNA]</scope>
    <source>
        <strain evidence="4">DSM 24767</strain>
    </source>
</reference>
<keyword evidence="2" id="KW-1133">Transmembrane helix</keyword>
<dbReference type="Proteomes" id="UP000198848">
    <property type="component" value="Unassembled WGS sequence"/>
</dbReference>
<dbReference type="AlphaFoldDB" id="A0A1H1IP71"/>
<protein>
    <submittedName>
        <fullName evidence="3">Uncharacterized protein</fullName>
    </submittedName>
</protein>
<organism evidence="3 4">
    <name type="scientific">Natronobacterium texcoconense</name>
    <dbReference type="NCBI Taxonomy" id="1095778"/>
    <lineage>
        <taxon>Archaea</taxon>
        <taxon>Methanobacteriati</taxon>
        <taxon>Methanobacteriota</taxon>
        <taxon>Stenosarchaea group</taxon>
        <taxon>Halobacteria</taxon>
        <taxon>Halobacteriales</taxon>
        <taxon>Natrialbaceae</taxon>
        <taxon>Natronobacterium</taxon>
    </lineage>
</organism>
<dbReference type="RefSeq" id="WP_090385080.1">
    <property type="nucleotide sequence ID" value="NZ_FNLC01000005.1"/>
</dbReference>
<feature type="region of interest" description="Disordered" evidence="1">
    <location>
        <begin position="1"/>
        <end position="22"/>
    </location>
</feature>
<feature type="transmembrane region" description="Helical" evidence="2">
    <location>
        <begin position="21"/>
        <end position="42"/>
    </location>
</feature>
<keyword evidence="2" id="KW-0812">Transmembrane</keyword>
<evidence type="ECO:0000256" key="2">
    <source>
        <dbReference type="SAM" id="Phobius"/>
    </source>
</evidence>
<feature type="transmembrane region" description="Helical" evidence="2">
    <location>
        <begin position="54"/>
        <end position="75"/>
    </location>
</feature>
<evidence type="ECO:0000256" key="1">
    <source>
        <dbReference type="SAM" id="MobiDB-lite"/>
    </source>
</evidence>
<keyword evidence="2" id="KW-0472">Membrane</keyword>
<name>A0A1H1IP71_NATTX</name>
<accession>A0A1H1IP71</accession>
<gene>
    <name evidence="3" type="ORF">SAMN04489842_3687</name>
</gene>
<feature type="region of interest" description="Disordered" evidence="1">
    <location>
        <begin position="82"/>
        <end position="117"/>
    </location>
</feature>
<sequence>MRSQDPIRPPYTRTADPNHPPSLGTTIVTTAAFVISFGVTALTIDLLGGTSTAAATGIAVGFVTLVAVAGTLTAASRRLRTRLERSDRESERDARCEFPDAESPDTERCHATRASVD</sequence>